<dbReference type="GO" id="GO:0016301">
    <property type="term" value="F:kinase activity"/>
    <property type="evidence" value="ECO:0007669"/>
    <property type="project" value="UniProtKB-KW"/>
</dbReference>
<dbReference type="InterPro" id="IPR050482">
    <property type="entry name" value="Sensor_HK_TwoCompSys"/>
</dbReference>
<accession>A0ABN8UY85</accession>
<evidence type="ECO:0000256" key="2">
    <source>
        <dbReference type="ARBA" id="ARBA00012438"/>
    </source>
</evidence>
<feature type="transmembrane region" description="Helical" evidence="10">
    <location>
        <begin position="81"/>
        <end position="99"/>
    </location>
</feature>
<keyword evidence="8" id="KW-0902">Two-component regulatory system</keyword>
<evidence type="ECO:0000256" key="4">
    <source>
        <dbReference type="ARBA" id="ARBA00022679"/>
    </source>
</evidence>
<feature type="compositionally biased region" description="Pro residues" evidence="9">
    <location>
        <begin position="325"/>
        <end position="343"/>
    </location>
</feature>
<dbReference type="EMBL" id="CAKXYP010000004">
    <property type="protein sequence ID" value="CAH9414530.1"/>
    <property type="molecule type" value="Genomic_DNA"/>
</dbReference>
<keyword evidence="3" id="KW-0597">Phosphoprotein</keyword>
<comment type="caution">
    <text evidence="13">The sequence shown here is derived from an EMBL/GenBank/DDBJ whole genome shotgun (WGS) entry which is preliminary data.</text>
</comment>
<organism evidence="13 14">
    <name type="scientific">Streptomyces globisporus</name>
    <dbReference type="NCBI Taxonomy" id="1908"/>
    <lineage>
        <taxon>Bacteria</taxon>
        <taxon>Bacillati</taxon>
        <taxon>Actinomycetota</taxon>
        <taxon>Actinomycetes</taxon>
        <taxon>Kitasatosporales</taxon>
        <taxon>Streptomycetaceae</taxon>
        <taxon>Streptomyces</taxon>
    </lineage>
</organism>
<feature type="region of interest" description="Disordered" evidence="9">
    <location>
        <begin position="310"/>
        <end position="353"/>
    </location>
</feature>
<evidence type="ECO:0000256" key="5">
    <source>
        <dbReference type="ARBA" id="ARBA00022741"/>
    </source>
</evidence>
<dbReference type="InterPro" id="IPR011712">
    <property type="entry name" value="Sig_transdc_His_kin_sub3_dim/P"/>
</dbReference>
<keyword evidence="10" id="KW-0812">Transmembrane</keyword>
<comment type="catalytic activity">
    <reaction evidence="1">
        <text>ATP + protein L-histidine = ADP + protein N-phospho-L-histidine.</text>
        <dbReference type="EC" id="2.7.13.3"/>
    </reaction>
</comment>
<dbReference type="Pfam" id="PF02518">
    <property type="entry name" value="HATPase_c"/>
    <property type="match status" value="1"/>
</dbReference>
<evidence type="ECO:0000256" key="10">
    <source>
        <dbReference type="SAM" id="Phobius"/>
    </source>
</evidence>
<evidence type="ECO:0000259" key="11">
    <source>
        <dbReference type="Pfam" id="PF02518"/>
    </source>
</evidence>
<evidence type="ECO:0000256" key="6">
    <source>
        <dbReference type="ARBA" id="ARBA00022777"/>
    </source>
</evidence>
<keyword evidence="6 13" id="KW-0418">Kinase</keyword>
<dbReference type="Gene3D" id="1.20.5.1930">
    <property type="match status" value="1"/>
</dbReference>
<evidence type="ECO:0000313" key="14">
    <source>
        <dbReference type="Proteomes" id="UP001154015"/>
    </source>
</evidence>
<dbReference type="InterPro" id="IPR036890">
    <property type="entry name" value="HATPase_C_sf"/>
</dbReference>
<feature type="transmembrane region" description="Helical" evidence="10">
    <location>
        <begin position="42"/>
        <end position="69"/>
    </location>
</feature>
<dbReference type="EC" id="2.7.13.3" evidence="2"/>
<dbReference type="PANTHER" id="PTHR24421:SF10">
    <property type="entry name" value="NITRATE_NITRITE SENSOR PROTEIN NARQ"/>
    <property type="match status" value="1"/>
</dbReference>
<evidence type="ECO:0000256" key="3">
    <source>
        <dbReference type="ARBA" id="ARBA00022553"/>
    </source>
</evidence>
<keyword evidence="14" id="KW-1185">Reference proteome</keyword>
<keyword evidence="7" id="KW-0067">ATP-binding</keyword>
<dbReference type="Proteomes" id="UP001154015">
    <property type="component" value="Unassembled WGS sequence"/>
</dbReference>
<dbReference type="InterPro" id="IPR003594">
    <property type="entry name" value="HATPase_dom"/>
</dbReference>
<feature type="region of interest" description="Disordered" evidence="9">
    <location>
        <begin position="385"/>
        <end position="406"/>
    </location>
</feature>
<keyword evidence="10" id="KW-1133">Transmembrane helix</keyword>
<evidence type="ECO:0000256" key="7">
    <source>
        <dbReference type="ARBA" id="ARBA00022840"/>
    </source>
</evidence>
<evidence type="ECO:0000313" key="13">
    <source>
        <dbReference type="EMBL" id="CAH9414530.1"/>
    </source>
</evidence>
<dbReference type="Gene3D" id="3.30.565.10">
    <property type="entry name" value="Histidine kinase-like ATPase, C-terminal domain"/>
    <property type="match status" value="1"/>
</dbReference>
<name>A0ABN8UY85_STRGL</name>
<evidence type="ECO:0000256" key="8">
    <source>
        <dbReference type="ARBA" id="ARBA00023012"/>
    </source>
</evidence>
<feature type="domain" description="Histidine kinase/HSP90-like ATPase" evidence="11">
    <location>
        <begin position="267"/>
        <end position="383"/>
    </location>
</feature>
<evidence type="ECO:0000259" key="12">
    <source>
        <dbReference type="Pfam" id="PF07730"/>
    </source>
</evidence>
<keyword evidence="4" id="KW-0808">Transferase</keyword>
<reference evidence="13" key="1">
    <citation type="submission" date="2022-03" db="EMBL/GenBank/DDBJ databases">
        <authorList>
            <person name="Leyn A S."/>
        </authorList>
    </citation>
    <scope>NUCLEOTIDE SEQUENCE</scope>
    <source>
        <strain evidence="13">Streptomyces globisporus 4-3</strain>
    </source>
</reference>
<dbReference type="CDD" id="cd16917">
    <property type="entry name" value="HATPase_UhpB-NarQ-NarX-like"/>
    <property type="match status" value="1"/>
</dbReference>
<evidence type="ECO:0000256" key="1">
    <source>
        <dbReference type="ARBA" id="ARBA00000085"/>
    </source>
</evidence>
<keyword evidence="10" id="KW-0472">Membrane</keyword>
<feature type="domain" description="Signal transduction histidine kinase subgroup 3 dimerisation and phosphoacceptor" evidence="12">
    <location>
        <begin position="159"/>
        <end position="223"/>
    </location>
</feature>
<sequence>MTFGSAGRLPGLRNLSLVNSFSLVKRTARGRPGLRWADPGGLLVPAIAAFGALSLVGWWWGLPTAVAAFAAGRGPGRGRTVVLFLAGALVAGAAAVTVVPSLLALATQFVAVVVLAVLVPWFVGRFSRQYRELVRAGWERAEQMERERQLVAEQARLLERARIAQDMHDVLGHDLSLIALSAGALKLAPGLDEQHRRAAQDIRGRAATAVERLGEVVGVLREESESPPRAPGDSDIARLVADAAASGLPVELTVDGDASGLPPTVGRAAHRVVQEALTNAAKHAPGASVSVELRHTATETRVAVRNGAPAAGAGVRSGQPAAHLPGPPSARPPGPPARQPSAPPSGNGGRGLIGLDERVRLVGGSLDHGPRDGGFTVATRLPHRAPAQIPPRPAGHRESPAPPGYRRARRRVRRTLLTALTVPLAAGAVLLAVVGTWETVAASRSVLAPGDYARLRVGQDRSEIEKVLPDRQSAARPTGAAPEERQKQGVTCEFYAMTADRFDDRSGDAYRLCFRDGRLVSRDALTP</sequence>
<evidence type="ECO:0000256" key="9">
    <source>
        <dbReference type="SAM" id="MobiDB-lite"/>
    </source>
</evidence>
<dbReference type="SUPFAM" id="SSF55874">
    <property type="entry name" value="ATPase domain of HSP90 chaperone/DNA topoisomerase II/histidine kinase"/>
    <property type="match status" value="1"/>
</dbReference>
<feature type="transmembrane region" description="Helical" evidence="10">
    <location>
        <begin position="105"/>
        <end position="123"/>
    </location>
</feature>
<dbReference type="Pfam" id="PF07730">
    <property type="entry name" value="HisKA_3"/>
    <property type="match status" value="1"/>
</dbReference>
<feature type="transmembrane region" description="Helical" evidence="10">
    <location>
        <begin position="416"/>
        <end position="437"/>
    </location>
</feature>
<dbReference type="PANTHER" id="PTHR24421">
    <property type="entry name" value="NITRATE/NITRITE SENSOR PROTEIN NARX-RELATED"/>
    <property type="match status" value="1"/>
</dbReference>
<gene>
    <name evidence="13" type="ORF">SGL43_01534</name>
</gene>
<keyword evidence="5" id="KW-0547">Nucleotide-binding</keyword>
<proteinExistence type="predicted"/>
<protein>
    <recommendedName>
        <fullName evidence="2">histidine kinase</fullName>
        <ecNumber evidence="2">2.7.13.3</ecNumber>
    </recommendedName>
</protein>